<protein>
    <recommendedName>
        <fullName evidence="6">Carrier domain-containing protein</fullName>
    </recommendedName>
</protein>
<sequence>MVARPDYRFPCLTDGVPVEDDALKWVSIDFEKHAVSIAREEEARTRLLSIAWSILLFVYDENESVSFGLLHSDRESWIRTEINHEVGWQDLQLRNEGAVDFEKINTGVCICDGKEMQIPEGVQLAALVDWSHSSLSLVYRPCLLSDGQATNVASTFDTILQAVQGPNTPIGRIDVLSERNVAHLYKFNVVPRAQQEDCLHAILKTQARENGDRVAVDAWDGRLTYRELDMYSTSLATHLASMGVSRTFVPLCAEKSVWAVVAILAILKAGAACSPLEPSHPRDRLLSMVEACGARVVIATEKYAYLFQRDGVAVVIASSQVINLPFPQEAPSGLSAVPRSAAFLMWTSGSTGNPKGVVLEHAGLYMSITAYATASHFTAQTRTFQFTSFTFTVSLCDIFGTMSAGGCLCMPSDLQRLDDLAGALRDFRASFCWLTSTSLAGLEPDDVPDLKSVTVGGESLPRERVSKWARGCQLNVSYGTTETCGWCLINPALTPTSDSRILGKPIIPAAWISHPDSPDRLVPVGAVGELLIEGPFLAKGYLHDGERTAAQFIRNPKWMARFRPGEETRLYRTNDLVRHNSDGSISFVGRKQAHAKIRGNRINLNDVEHHVRRACGISEAVVDVIHTVDHVDLLTAFLLSSPERQPLDGSIIQRADESFRRVVGNALSALENSLPSYMIPSAFVPISRIPLTRTNKTDRRLLREQAESMSRAELVQLSTTGETLAKPPLSKKEHIMCSLWSDLTGVPVDSIGANENFFHVGGDSVLAIQLVPIARQHGLFLTVMDVFQHPTLRELVAYISEQAEEEPNSLLVTNFSMEDLKPEAARLCGVDVDDIEDMYPCTSLQEGLMALSAQRAGAYVLQLTYDIPPAVELDRFLKAWQTVVTALPILRTRIVQLGRHGFSQVVVKESLDWNTVNSEAEYRQSNMMNPMGLGSRLARFTLLQTDSRPTCLLLTAHHSIFDRWSTSLLLKMVDQAYRGQTVETQSFKSFVSYIYSRPVEEHDGFWKDRLSDVNHTEFPKPPQESYRPNPSRSTRKSITLSPSRSNFTATTKLRLSWALLLAQHTDNPDVVFGAVSTGRSAPVEGIESLVGPTLATVPFRVRVDPDSSVEDALQALQEDAASTLPHEQRGVQNIARLGPDAKRACKFENLLIVHAPNGNSKMTLMAEMKDEQLPELFSYGLTLSCEVLGPGLVDIQAFFDPIMIHCDYVETLLAQLAQVVQQVNEAPCCKLKDINFLSQRDKAFLRAWQTVHKPTDACVHEIIQKECSGHPEAEAVCSWDGSLSYAALDKLSSDLAARLHLHGVKPGVFVPLLFEKSKWTVVALLAVMKAGGAFVLLDSTFPEARLQSICGQIGAYTLLSSQRHSNLAKLLAPETIIVNADLDFIPSAGQLPVVHPDDPLYAIFTSGSTGTPKGVLIDHASYSAGARAHTIPASITSSARVLQFSSYAFDASIIEHLTTLMAGGCVCIISDLERTSSLADAVAERKANWTWLTPSVVRSLEPSDFPTLKNICLMGEPIARTEIEKWCHHVHLMQAYGPAECSVLATLQTTLTVASDQRNIGLPMGVNAWIVDRDDHTKLTPVGAIGELVLKGPIVGRGYLGNTEQTKAAFIDPPAWMKEYEGDAAHPGRVYKTGDIVQYAPQMDGSLRYISRKDTQVKIRGQRLELAEVESHARSAITWPWDIVIEVVSRGEHSALALFFTEQELYQGNCTMLSITSDQQAQLRHVRQIMEARLPPFMVPTVWIPLTRIPLSASKKTDRAQLRRLVEHLTPDQYKTYILVGTSGSQKQDVPKGSVHHGSNLSQNEKALQSLIHYVLEGVKDLRQTRQFARDELFTDLGGDSLQALTLASLAKKDGFSFNAGDVLTYTLGELAIMRND</sequence>
<keyword evidence="2" id="KW-0597">Phosphoprotein</keyword>
<dbReference type="Proteomes" id="UP000326877">
    <property type="component" value="Unassembled WGS sequence"/>
</dbReference>
<name>A0A5N7C7K7_PETAA</name>
<dbReference type="InterPro" id="IPR006162">
    <property type="entry name" value="Ppantetheine_attach_site"/>
</dbReference>
<dbReference type="InterPro" id="IPR020806">
    <property type="entry name" value="PKS_PP-bd"/>
</dbReference>
<feature type="compositionally biased region" description="Polar residues" evidence="5">
    <location>
        <begin position="1026"/>
        <end position="1043"/>
    </location>
</feature>
<dbReference type="InterPro" id="IPR000873">
    <property type="entry name" value="AMP-dep_synth/lig_dom"/>
</dbReference>
<dbReference type="Pfam" id="PF00550">
    <property type="entry name" value="PP-binding"/>
    <property type="match status" value="1"/>
</dbReference>
<dbReference type="Gene3D" id="3.40.50.12780">
    <property type="entry name" value="N-terminal domain of ligase-like"/>
    <property type="match status" value="2"/>
</dbReference>
<dbReference type="InterPro" id="IPR020845">
    <property type="entry name" value="AMP-binding_CS"/>
</dbReference>
<dbReference type="PANTHER" id="PTHR45527:SF1">
    <property type="entry name" value="FATTY ACID SYNTHASE"/>
    <property type="match status" value="1"/>
</dbReference>
<evidence type="ECO:0000256" key="2">
    <source>
        <dbReference type="ARBA" id="ARBA00022553"/>
    </source>
</evidence>
<dbReference type="CDD" id="cd19545">
    <property type="entry name" value="FUM14_C_NRPS-like"/>
    <property type="match status" value="1"/>
</dbReference>
<dbReference type="FunFam" id="1.10.1200.10:FF:000005">
    <property type="entry name" value="Nonribosomal peptide synthetase 1"/>
    <property type="match status" value="1"/>
</dbReference>
<comment type="similarity">
    <text evidence="4">Belongs to the NRP synthetase family.</text>
</comment>
<dbReference type="GO" id="GO:0043041">
    <property type="term" value="P:amino acid activation for nonribosomal peptide biosynthetic process"/>
    <property type="evidence" value="ECO:0007669"/>
    <property type="project" value="TreeGrafter"/>
</dbReference>
<dbReference type="Pfam" id="PF00501">
    <property type="entry name" value="AMP-binding"/>
    <property type="match status" value="2"/>
</dbReference>
<dbReference type="FunFam" id="3.30.300.30:FF:000015">
    <property type="entry name" value="Nonribosomal peptide synthase SidD"/>
    <property type="match status" value="2"/>
</dbReference>
<dbReference type="Pfam" id="PF00668">
    <property type="entry name" value="Condensation"/>
    <property type="match status" value="1"/>
</dbReference>
<dbReference type="InterPro" id="IPR001242">
    <property type="entry name" value="Condensation_dom"/>
</dbReference>
<dbReference type="InterPro" id="IPR009081">
    <property type="entry name" value="PP-bd_ACP"/>
</dbReference>
<feature type="domain" description="Carrier" evidence="6">
    <location>
        <begin position="727"/>
        <end position="803"/>
    </location>
</feature>
<feature type="region of interest" description="Disordered" evidence="5">
    <location>
        <begin position="1012"/>
        <end position="1043"/>
    </location>
</feature>
<dbReference type="SMART" id="SM00823">
    <property type="entry name" value="PKS_PP"/>
    <property type="match status" value="1"/>
</dbReference>
<evidence type="ECO:0000313" key="7">
    <source>
        <dbReference type="EMBL" id="KAE8390120.1"/>
    </source>
</evidence>
<dbReference type="PANTHER" id="PTHR45527">
    <property type="entry name" value="NONRIBOSOMAL PEPTIDE SYNTHETASE"/>
    <property type="match status" value="1"/>
</dbReference>
<reference evidence="7" key="1">
    <citation type="submission" date="2019-04" db="EMBL/GenBank/DDBJ databases">
        <title>Friends and foes A comparative genomics studyof 23 Aspergillus species from section Flavi.</title>
        <authorList>
            <consortium name="DOE Joint Genome Institute"/>
            <person name="Kjaerbolling I."/>
            <person name="Vesth T."/>
            <person name="Frisvad J.C."/>
            <person name="Nybo J.L."/>
            <person name="Theobald S."/>
            <person name="Kildgaard S."/>
            <person name="Isbrandt T."/>
            <person name="Kuo A."/>
            <person name="Sato A."/>
            <person name="Lyhne E.K."/>
            <person name="Kogle M.E."/>
            <person name="Wiebenga A."/>
            <person name="Kun R.S."/>
            <person name="Lubbers R.J."/>
            <person name="Makela M.R."/>
            <person name="Barry K."/>
            <person name="Chovatia M."/>
            <person name="Clum A."/>
            <person name="Daum C."/>
            <person name="Haridas S."/>
            <person name="He G."/>
            <person name="LaButti K."/>
            <person name="Lipzen A."/>
            <person name="Mondo S."/>
            <person name="Riley R."/>
            <person name="Salamov A."/>
            <person name="Simmons B.A."/>
            <person name="Magnuson J.K."/>
            <person name="Henrissat B."/>
            <person name="Mortensen U.H."/>
            <person name="Larsen T.O."/>
            <person name="Devries R.P."/>
            <person name="Grigoriev I.V."/>
            <person name="Machida M."/>
            <person name="Baker S.E."/>
            <person name="Andersen M.R."/>
        </authorList>
    </citation>
    <scope>NUCLEOTIDE SEQUENCE [LARGE SCALE GENOMIC DNA]</scope>
    <source>
        <strain evidence="7">IBT 14317</strain>
    </source>
</reference>
<dbReference type="Gene3D" id="3.30.559.30">
    <property type="entry name" value="Nonribosomal peptide synthetase, condensation domain"/>
    <property type="match status" value="1"/>
</dbReference>
<dbReference type="PROSITE" id="PS00012">
    <property type="entry name" value="PHOSPHOPANTETHEINE"/>
    <property type="match status" value="1"/>
</dbReference>
<dbReference type="GO" id="GO:0016874">
    <property type="term" value="F:ligase activity"/>
    <property type="evidence" value="ECO:0007669"/>
    <property type="project" value="UniProtKB-KW"/>
</dbReference>
<dbReference type="SMART" id="SM01294">
    <property type="entry name" value="PKS_PP_betabranch"/>
    <property type="match status" value="1"/>
</dbReference>
<dbReference type="CDD" id="cd05918">
    <property type="entry name" value="A_NRPS_SidN3_like"/>
    <property type="match status" value="2"/>
</dbReference>
<dbReference type="SUPFAM" id="SSF56801">
    <property type="entry name" value="Acetyl-CoA synthetase-like"/>
    <property type="match status" value="2"/>
</dbReference>
<accession>A0A5N7C7K7</accession>
<dbReference type="InterPro" id="IPR023213">
    <property type="entry name" value="CAT-like_dom_sf"/>
</dbReference>
<evidence type="ECO:0000256" key="1">
    <source>
        <dbReference type="ARBA" id="ARBA00022450"/>
    </source>
</evidence>
<dbReference type="OrthoDB" id="416786at2759"/>
<keyword evidence="1" id="KW-0596">Phosphopantetheine</keyword>
<dbReference type="InterPro" id="IPR045851">
    <property type="entry name" value="AMP-bd_C_sf"/>
</dbReference>
<dbReference type="Gene3D" id="1.10.1200.10">
    <property type="entry name" value="ACP-like"/>
    <property type="match status" value="2"/>
</dbReference>
<dbReference type="SUPFAM" id="SSF52777">
    <property type="entry name" value="CoA-dependent acyltransferases"/>
    <property type="match status" value="2"/>
</dbReference>
<dbReference type="GO" id="GO:0044550">
    <property type="term" value="P:secondary metabolite biosynthetic process"/>
    <property type="evidence" value="ECO:0007669"/>
    <property type="project" value="TreeGrafter"/>
</dbReference>
<evidence type="ECO:0000256" key="5">
    <source>
        <dbReference type="SAM" id="MobiDB-lite"/>
    </source>
</evidence>
<organism evidence="7">
    <name type="scientific">Petromyces alliaceus</name>
    <name type="common">Aspergillus alliaceus</name>
    <dbReference type="NCBI Taxonomy" id="209559"/>
    <lineage>
        <taxon>Eukaryota</taxon>
        <taxon>Fungi</taxon>
        <taxon>Dikarya</taxon>
        <taxon>Ascomycota</taxon>
        <taxon>Pezizomycotina</taxon>
        <taxon>Eurotiomycetes</taxon>
        <taxon>Eurotiomycetidae</taxon>
        <taxon>Eurotiales</taxon>
        <taxon>Aspergillaceae</taxon>
        <taxon>Aspergillus</taxon>
        <taxon>Aspergillus subgen. Circumdati</taxon>
    </lineage>
</organism>
<dbReference type="GO" id="GO:1904091">
    <property type="term" value="F:non-ribosomal peptide synthetase activity"/>
    <property type="evidence" value="ECO:0007669"/>
    <property type="project" value="UniProtKB-ARBA"/>
</dbReference>
<dbReference type="PROSITE" id="PS00455">
    <property type="entry name" value="AMP_BINDING"/>
    <property type="match status" value="1"/>
</dbReference>
<dbReference type="PROSITE" id="PS50075">
    <property type="entry name" value="CARRIER"/>
    <property type="match status" value="1"/>
</dbReference>
<dbReference type="GO" id="GO:0031177">
    <property type="term" value="F:phosphopantetheine binding"/>
    <property type="evidence" value="ECO:0007669"/>
    <property type="project" value="InterPro"/>
</dbReference>
<dbReference type="SUPFAM" id="SSF47336">
    <property type="entry name" value="ACP-like"/>
    <property type="match status" value="1"/>
</dbReference>
<gene>
    <name evidence="7" type="ORF">BDV23DRAFT_193979</name>
</gene>
<evidence type="ECO:0000256" key="4">
    <source>
        <dbReference type="ARBA" id="ARBA00029454"/>
    </source>
</evidence>
<dbReference type="Gene3D" id="3.30.300.30">
    <property type="match status" value="2"/>
</dbReference>
<dbReference type="NCBIfam" id="TIGR01733">
    <property type="entry name" value="AA-adenyl-dom"/>
    <property type="match status" value="1"/>
</dbReference>
<dbReference type="GO" id="GO:0005737">
    <property type="term" value="C:cytoplasm"/>
    <property type="evidence" value="ECO:0007669"/>
    <property type="project" value="TreeGrafter"/>
</dbReference>
<dbReference type="FunFam" id="3.40.50.12780:FF:000014">
    <property type="entry name" value="Nonribosomal peptide synthetase 1"/>
    <property type="match status" value="1"/>
</dbReference>
<dbReference type="EMBL" id="ML735258">
    <property type="protein sequence ID" value="KAE8390120.1"/>
    <property type="molecule type" value="Genomic_DNA"/>
</dbReference>
<dbReference type="InterPro" id="IPR042099">
    <property type="entry name" value="ANL_N_sf"/>
</dbReference>
<keyword evidence="3" id="KW-0436">Ligase</keyword>
<proteinExistence type="inferred from homology"/>
<evidence type="ECO:0000259" key="6">
    <source>
        <dbReference type="PROSITE" id="PS50075"/>
    </source>
</evidence>
<dbReference type="InterPro" id="IPR036736">
    <property type="entry name" value="ACP-like_sf"/>
</dbReference>
<evidence type="ECO:0000256" key="3">
    <source>
        <dbReference type="ARBA" id="ARBA00022598"/>
    </source>
</evidence>
<dbReference type="Gene3D" id="3.30.559.10">
    <property type="entry name" value="Chloramphenicol acetyltransferase-like domain"/>
    <property type="match status" value="1"/>
</dbReference>
<dbReference type="InterPro" id="IPR010071">
    <property type="entry name" value="AA_adenyl_dom"/>
</dbReference>